<keyword evidence="1" id="KW-1133">Transmembrane helix</keyword>
<sequence length="66" mass="6736">MAKNNFPVMKSGGSLVRKAIGLVIGLAIVVLIVKYPADSASWAGGAVHGVGVVIDGVVQFLRALFG</sequence>
<dbReference type="RefSeq" id="WP_013230496.1">
    <property type="nucleotide sequence ID" value="NC_014318.1"/>
</dbReference>
<evidence type="ECO:0000313" key="3">
    <source>
        <dbReference type="Proteomes" id="UP000000328"/>
    </source>
</evidence>
<dbReference type="AlphaFoldDB" id="A0A0H3DL81"/>
<dbReference type="HOGENOM" id="CLU_204338_1_0_11"/>
<feature type="transmembrane region" description="Helical" evidence="1">
    <location>
        <begin position="20"/>
        <end position="37"/>
    </location>
</feature>
<dbReference type="PATRIC" id="fig|749927.5.peg.9109"/>
<gene>
    <name evidence="2" type="ordered locus">AMED_8776</name>
</gene>
<keyword evidence="1" id="KW-0812">Transmembrane</keyword>
<evidence type="ECO:0000313" key="2">
    <source>
        <dbReference type="EMBL" id="ADJ50469.1"/>
    </source>
</evidence>
<name>A0A0H3DL81_AMYMU</name>
<dbReference type="Proteomes" id="UP000000328">
    <property type="component" value="Chromosome"/>
</dbReference>
<organism evidence="2 3">
    <name type="scientific">Amycolatopsis mediterranei (strain U-32)</name>
    <dbReference type="NCBI Taxonomy" id="749927"/>
    <lineage>
        <taxon>Bacteria</taxon>
        <taxon>Bacillati</taxon>
        <taxon>Actinomycetota</taxon>
        <taxon>Actinomycetes</taxon>
        <taxon>Pseudonocardiales</taxon>
        <taxon>Pseudonocardiaceae</taxon>
        <taxon>Amycolatopsis</taxon>
    </lineage>
</organism>
<feature type="transmembrane region" description="Helical" evidence="1">
    <location>
        <begin position="43"/>
        <end position="65"/>
    </location>
</feature>
<keyword evidence="1" id="KW-0472">Membrane</keyword>
<reference evidence="2 3" key="1">
    <citation type="journal article" date="2010" name="Cell Res.">
        <title>Complete genome sequence of the rifamycin SV-producing Amycolatopsis mediterranei U32 revealed its genetic characteristics in phylogeny and metabolism.</title>
        <authorList>
            <person name="Zhao W."/>
            <person name="Zhong Y."/>
            <person name="Yuan H."/>
            <person name="Wang J."/>
            <person name="Zheng H."/>
            <person name="Wang Y."/>
            <person name="Cen X."/>
            <person name="Xu F."/>
            <person name="Bai J."/>
            <person name="Han X."/>
            <person name="Lu G."/>
            <person name="Zhu Y."/>
            <person name="Shao Z."/>
            <person name="Yan H."/>
            <person name="Li C."/>
            <person name="Peng N."/>
            <person name="Zhang Z."/>
            <person name="Zhang Y."/>
            <person name="Lin W."/>
            <person name="Fan Y."/>
            <person name="Qin Z."/>
            <person name="Hu Y."/>
            <person name="Zhu B."/>
            <person name="Wang S."/>
            <person name="Ding X."/>
            <person name="Zhao G.P."/>
        </authorList>
    </citation>
    <scope>NUCLEOTIDE SEQUENCE [LARGE SCALE GENOMIC DNA]</scope>
    <source>
        <strain evidence="3">U-32</strain>
    </source>
</reference>
<dbReference type="EMBL" id="CP002000">
    <property type="protein sequence ID" value="ADJ50469.1"/>
    <property type="molecule type" value="Genomic_DNA"/>
</dbReference>
<protein>
    <submittedName>
        <fullName evidence="2">Uncharacterized protein</fullName>
    </submittedName>
</protein>
<dbReference type="KEGG" id="amd:AMED_8776"/>
<evidence type="ECO:0000256" key="1">
    <source>
        <dbReference type="SAM" id="Phobius"/>
    </source>
</evidence>
<accession>A0A0H3DL81</accession>
<proteinExistence type="predicted"/>